<dbReference type="SMART" id="SM00387">
    <property type="entry name" value="HATPase_c"/>
    <property type="match status" value="1"/>
</dbReference>
<evidence type="ECO:0000256" key="5">
    <source>
        <dbReference type="ARBA" id="ARBA00022777"/>
    </source>
</evidence>
<evidence type="ECO:0000256" key="8">
    <source>
        <dbReference type="PROSITE-ProRule" id="PRU00050"/>
    </source>
</evidence>
<dbReference type="GO" id="GO:0006355">
    <property type="term" value="P:regulation of DNA-templated transcription"/>
    <property type="evidence" value="ECO:0007669"/>
    <property type="project" value="InterPro"/>
</dbReference>
<dbReference type="InterPro" id="IPR000673">
    <property type="entry name" value="Sig_transdc_resp-reg_Me-estase"/>
</dbReference>
<dbReference type="SUPFAM" id="SSF52738">
    <property type="entry name" value="Methylesterase CheB, C-terminal domain"/>
    <property type="match status" value="1"/>
</dbReference>
<dbReference type="CDD" id="cd16434">
    <property type="entry name" value="CheB-CheR_fusion"/>
    <property type="match status" value="1"/>
</dbReference>
<feature type="compositionally biased region" description="Basic and acidic residues" evidence="10">
    <location>
        <begin position="501"/>
        <end position="520"/>
    </location>
</feature>
<sequence length="1484" mass="169270">MGKPIEKLIKSANKFPVVGIGASAGGLAAFKKLVEAIPEDSGMAYVIVQHLDPNHESLLAELLQKVTKIPVLEIADDIKVEPDHIYIIPSNKMLLANDGVLELSPRPTPNKSVRNLPIDLFFRSLAEVHQNHSLGVVLSGTGSDGTAGLMAIKDNGGITFAQDQQSAEWDGMPQSAVDAGVVDFILKPEEIPAKILDLIRSMDRNGFEKEDISHQEEEVFRKILSLLRIRKGTDFTYYKQTTIRRRILRRMAINKNKKPANYLAYLRENKNEQDVLYQDLLIPVTSFFRDVDIFDTLCERLIPMLQNKEGNESLRLWSAGCSTGQEAYSLLICLKEYLNANPTLNGDKSAKAGIKIQLFATDISEPAIAKARKGLYTTSEVENVSPKRLKEFFTKTKTGYQLNKEIREMCVFALHNFLSDPPFGNMDIISCRNVLIYFQPYLQKKALATFHYSLNENGYLLLGKSETNSSMSEQFSPVNKKDKLFMRKNSATSVIKSSTRYSEKRLHTNEESEPETEKKRTDFKKIADELLLSRFTPASVVVNEAMDIILFNGNTNSYLGQQSGKPSHNLFKMAKGSLAIELRNIIHKVKTEGTSVTKENVPFVENDIRQLICLEAVPLPNVVEPHYLVLFHRQLAAQEDLTLNKKDSEKDEKDLRIRQLENELEQTLEDMRSITEDQEAANEELQSANEELLSGGEELQSLNEELETSKEELQSTNEEITVINHELINLNELVTEERNYAESIVETIHEPLLVLDKNLKVSAANNSYYKTFHTKEKETEGKLIYELGNNQWNIPELRRQLETILPKKNSFEDFEVVHTFEHIGERSMCLNATEIKREDRSKNLILLAIKDITVQKLHWKRKQELLEKFKNLVMQAPVAIMFLKGKNYKVELANDLFLQLVEKGKNFVGKPIFEALPELKEHGLKKLLYNSLKSGEPYYGNEMEVKMGREKKAEPGFYNFVCQPMRDQDNIITGIMVIVNEVTEQVLARKMVEESAHRYNEMIHSSPSLIAIFVGEDLVISTANDAILEAWGKDKSAIGKPLMDAIPELEGQGFDKHLLDVLKTGKAYHAHEMPMNLIRNGKMEMPYFDFVYQAQRDLDGKIEGVAVISTEVTIQAELHKKLKLSEARFHQMTDLVPDMIINATVDGELFYFNNVWTDFSGLTMKKIKKEGWGRLMHPEELPTVEHNWMNAVKTGNDFEMEFRLLDRNGDFKWHISRANPVKDETGKIIMWVGASTEIQKLKDEEKRKEDFLKMVSHELKTPITSIKGYTQLLLSMLKSVAQDNIGTVPLIPSLERIDSQVSRLTRLISEMLDLSRMEESKLELQQKTFSINEFVENCVNDIKYTNDEYKIKITHDDTFSVNGDKDRINQVLINFITNAIKYSPIDKNILVRIYKVDEENGAVSIKDKGIGIDKKDHEHLFKKFYRVSGKDETNFSGFGIGLFLAKEIIERHNGYVDVKSKKGKGSEFIFTLPIIAENNHKNKE</sequence>
<dbReference type="CDD" id="cd00130">
    <property type="entry name" value="PAS"/>
    <property type="match status" value="1"/>
</dbReference>
<dbReference type="FunFam" id="3.30.450.20:FF:000099">
    <property type="entry name" value="Sensory box sensor histidine kinase"/>
    <property type="match status" value="1"/>
</dbReference>
<dbReference type="KEGG" id="asl:Aeqsu_1833"/>
<feature type="region of interest" description="Disordered" evidence="10">
    <location>
        <begin position="499"/>
        <end position="520"/>
    </location>
</feature>
<dbReference type="GO" id="GO:0000156">
    <property type="term" value="F:phosphorelay response regulator activity"/>
    <property type="evidence" value="ECO:0007669"/>
    <property type="project" value="InterPro"/>
</dbReference>
<keyword evidence="9" id="KW-0175">Coiled coil</keyword>
<dbReference type="eggNOG" id="COG1352">
    <property type="taxonomic scope" value="Bacteria"/>
</dbReference>
<feature type="domain" description="Histidine kinase" evidence="11">
    <location>
        <begin position="1254"/>
        <end position="1476"/>
    </location>
</feature>
<evidence type="ECO:0000256" key="1">
    <source>
        <dbReference type="ARBA" id="ARBA00000085"/>
    </source>
</evidence>
<dbReference type="Gene3D" id="3.30.450.20">
    <property type="entry name" value="PAS domain"/>
    <property type="match status" value="4"/>
</dbReference>
<feature type="coiled-coil region" evidence="9">
    <location>
        <begin position="643"/>
        <end position="726"/>
    </location>
</feature>
<accession>I3YWE2</accession>
<feature type="domain" description="CheR-type methyltransferase" evidence="15">
    <location>
        <begin position="217"/>
        <end position="491"/>
    </location>
</feature>
<keyword evidence="5" id="KW-0418">Kinase</keyword>
<dbReference type="InterPro" id="IPR022641">
    <property type="entry name" value="CheR_N"/>
</dbReference>
<dbReference type="SUPFAM" id="SSF47757">
    <property type="entry name" value="Chemotaxis receptor methyltransferase CheR, N-terminal domain"/>
    <property type="match status" value="1"/>
</dbReference>
<feature type="domain" description="PAC" evidence="13">
    <location>
        <begin position="941"/>
        <end position="994"/>
    </location>
</feature>
<dbReference type="InterPro" id="IPR003661">
    <property type="entry name" value="HisK_dim/P_dom"/>
</dbReference>
<dbReference type="SMART" id="SM00388">
    <property type="entry name" value="HisKA"/>
    <property type="match status" value="1"/>
</dbReference>
<dbReference type="GO" id="GO:0006935">
    <property type="term" value="P:chemotaxis"/>
    <property type="evidence" value="ECO:0007669"/>
    <property type="project" value="UniProtKB-UniRule"/>
</dbReference>
<evidence type="ECO:0000259" key="11">
    <source>
        <dbReference type="PROSITE" id="PS50109"/>
    </source>
</evidence>
<feature type="active site" evidence="8">
    <location>
        <position position="144"/>
    </location>
</feature>
<dbReference type="InterPro" id="IPR001610">
    <property type="entry name" value="PAC"/>
</dbReference>
<dbReference type="InterPro" id="IPR035965">
    <property type="entry name" value="PAS-like_dom_sf"/>
</dbReference>
<dbReference type="SUPFAM" id="SSF55874">
    <property type="entry name" value="ATPase domain of HSP90 chaperone/DNA topoisomerase II/histidine kinase"/>
    <property type="match status" value="1"/>
</dbReference>
<dbReference type="Pfam" id="PF00989">
    <property type="entry name" value="PAS"/>
    <property type="match status" value="1"/>
</dbReference>
<dbReference type="Pfam" id="PF00512">
    <property type="entry name" value="HisKA"/>
    <property type="match status" value="1"/>
</dbReference>
<dbReference type="HOGENOM" id="CLU_000892_2_4_10"/>
<dbReference type="SUPFAM" id="SSF55785">
    <property type="entry name" value="PYP-like sensor domain (PAS domain)"/>
    <property type="match status" value="4"/>
</dbReference>
<dbReference type="SUPFAM" id="SSF47384">
    <property type="entry name" value="Homodimeric domain of signal transducing histidine kinase"/>
    <property type="match status" value="1"/>
</dbReference>
<dbReference type="SMART" id="SM00138">
    <property type="entry name" value="MeTrc"/>
    <property type="match status" value="1"/>
</dbReference>
<dbReference type="InterPro" id="IPR005467">
    <property type="entry name" value="His_kinase_dom"/>
</dbReference>
<evidence type="ECO:0000256" key="4">
    <source>
        <dbReference type="ARBA" id="ARBA00022679"/>
    </source>
</evidence>
<dbReference type="PROSITE" id="PS50122">
    <property type="entry name" value="CHEB"/>
    <property type="match status" value="1"/>
</dbReference>
<dbReference type="InterPro" id="IPR000780">
    <property type="entry name" value="CheR_MeTrfase"/>
</dbReference>
<dbReference type="eggNOG" id="COG2201">
    <property type="taxonomic scope" value="Bacteria"/>
</dbReference>
<dbReference type="PROSITE" id="PS50123">
    <property type="entry name" value="CHER"/>
    <property type="match status" value="1"/>
</dbReference>
<evidence type="ECO:0000256" key="7">
    <source>
        <dbReference type="ARBA" id="ARBA00023136"/>
    </source>
</evidence>
<dbReference type="NCBIfam" id="TIGR00229">
    <property type="entry name" value="sensory_box"/>
    <property type="match status" value="1"/>
</dbReference>
<keyword evidence="17" id="KW-1185">Reference proteome</keyword>
<evidence type="ECO:0000256" key="9">
    <source>
        <dbReference type="SAM" id="Coils"/>
    </source>
</evidence>
<dbReference type="PANTHER" id="PTHR24422">
    <property type="entry name" value="CHEMOTAXIS PROTEIN METHYLTRANSFERASE"/>
    <property type="match status" value="1"/>
</dbReference>
<dbReference type="SMART" id="SM00091">
    <property type="entry name" value="PAS"/>
    <property type="match status" value="4"/>
</dbReference>
<dbReference type="Gene3D" id="3.30.565.10">
    <property type="entry name" value="Histidine kinase-like ATPase, C-terminal domain"/>
    <property type="match status" value="1"/>
</dbReference>
<keyword evidence="3" id="KW-0597">Phosphoprotein</keyword>
<evidence type="ECO:0000256" key="2">
    <source>
        <dbReference type="ARBA" id="ARBA00012438"/>
    </source>
</evidence>
<proteinExistence type="predicted"/>
<gene>
    <name evidence="16" type="ordered locus">Aeqsu_1833</name>
</gene>
<dbReference type="eggNOG" id="COG5002">
    <property type="taxonomic scope" value="Bacteria"/>
</dbReference>
<keyword evidence="7" id="KW-0472">Membrane</keyword>
<reference evidence="16 17" key="1">
    <citation type="submission" date="2012-06" db="EMBL/GenBank/DDBJ databases">
        <title>The complete genome of Aequorivita sublithincola DSM 14238.</title>
        <authorList>
            <consortium name="US DOE Joint Genome Institute (JGI-PGF)"/>
            <person name="Lucas S."/>
            <person name="Copeland A."/>
            <person name="Lapidus A."/>
            <person name="Goodwin L."/>
            <person name="Pitluck S."/>
            <person name="Peters L."/>
            <person name="Munk A.C.C."/>
            <person name="Kyrpides N."/>
            <person name="Mavromatis K."/>
            <person name="Pagani I."/>
            <person name="Ivanova N."/>
            <person name="Ovchinnikova G."/>
            <person name="Zeytun A."/>
            <person name="Detter J.C."/>
            <person name="Han C."/>
            <person name="Land M."/>
            <person name="Hauser L."/>
            <person name="Markowitz V."/>
            <person name="Cheng J.-F."/>
            <person name="Hugenholtz P."/>
            <person name="Woyke T."/>
            <person name="Wu D."/>
            <person name="Tindall B."/>
            <person name="Faehnrich R."/>
            <person name="Brambilla E."/>
            <person name="Klenk H.-P."/>
            <person name="Eisen J.A."/>
        </authorList>
    </citation>
    <scope>NUCLEOTIDE SEQUENCE [LARGE SCALE GENOMIC DNA]</scope>
    <source>
        <strain evidence="17">DSM 14238 / LMG 21431 / ACAM 643 / 9-3</strain>
    </source>
</reference>
<evidence type="ECO:0000313" key="17">
    <source>
        <dbReference type="Proteomes" id="UP000006049"/>
    </source>
</evidence>
<keyword evidence="4" id="KW-0808">Transferase</keyword>
<evidence type="ECO:0000256" key="6">
    <source>
        <dbReference type="ARBA" id="ARBA00023012"/>
    </source>
</evidence>
<dbReference type="InterPro" id="IPR013655">
    <property type="entry name" value="PAS_fold_3"/>
</dbReference>
<dbReference type="InterPro" id="IPR022642">
    <property type="entry name" value="CheR_C"/>
</dbReference>
<organism evidence="16 17">
    <name type="scientific">Aequorivita sublithincola (strain DSM 14238 / LMG 21431 / ACAM 643 / 9-3)</name>
    <dbReference type="NCBI Taxonomy" id="746697"/>
    <lineage>
        <taxon>Bacteria</taxon>
        <taxon>Pseudomonadati</taxon>
        <taxon>Bacteroidota</taxon>
        <taxon>Flavobacteriia</taxon>
        <taxon>Flavobacteriales</taxon>
        <taxon>Flavobacteriaceae</taxon>
        <taxon>Aequorivita</taxon>
    </lineage>
</organism>
<dbReference type="PROSITE" id="PS50112">
    <property type="entry name" value="PAS"/>
    <property type="match status" value="1"/>
</dbReference>
<evidence type="ECO:0000259" key="14">
    <source>
        <dbReference type="PROSITE" id="PS50122"/>
    </source>
</evidence>
<dbReference type="CDD" id="cd00082">
    <property type="entry name" value="HisKA"/>
    <property type="match status" value="1"/>
</dbReference>
<keyword evidence="6" id="KW-0902">Two-component regulatory system</keyword>
<dbReference type="InterPro" id="IPR050903">
    <property type="entry name" value="Bact_Chemotaxis_MeTrfase"/>
</dbReference>
<dbReference type="InterPro" id="IPR036890">
    <property type="entry name" value="HATPase_C_sf"/>
</dbReference>
<feature type="domain" description="PAC" evidence="13">
    <location>
        <begin position="1198"/>
        <end position="1250"/>
    </location>
</feature>
<dbReference type="SUPFAM" id="SSF53335">
    <property type="entry name" value="S-adenosyl-L-methionine-dependent methyltransferases"/>
    <property type="match status" value="1"/>
</dbReference>
<dbReference type="PROSITE" id="PS50113">
    <property type="entry name" value="PAC"/>
    <property type="match status" value="2"/>
</dbReference>
<dbReference type="InterPro" id="IPR003594">
    <property type="entry name" value="HATPase_dom"/>
</dbReference>
<dbReference type="STRING" id="746697.Aeqsu_1833"/>
<dbReference type="Gene3D" id="3.40.50.180">
    <property type="entry name" value="Methylesterase CheB, C-terminal domain"/>
    <property type="match status" value="1"/>
</dbReference>
<feature type="domain" description="PAS" evidence="12">
    <location>
        <begin position="1125"/>
        <end position="1195"/>
    </location>
</feature>
<dbReference type="Pfam" id="PF02518">
    <property type="entry name" value="HATPase_c"/>
    <property type="match status" value="1"/>
</dbReference>
<feature type="domain" description="CheB-type methylesterase" evidence="14">
    <location>
        <begin position="17"/>
        <end position="202"/>
    </location>
</feature>
<dbReference type="Gene3D" id="1.10.287.130">
    <property type="match status" value="1"/>
</dbReference>
<keyword evidence="8" id="KW-0145">Chemotaxis</keyword>
<feature type="active site" evidence="8">
    <location>
        <position position="50"/>
    </location>
</feature>
<evidence type="ECO:0000313" key="16">
    <source>
        <dbReference type="EMBL" id="AFL81310.1"/>
    </source>
</evidence>
<name>I3YWE2_AEQSU</name>
<dbReference type="Gene3D" id="3.40.50.150">
    <property type="entry name" value="Vaccinia Virus protein VP39"/>
    <property type="match status" value="1"/>
</dbReference>
<dbReference type="Proteomes" id="UP000006049">
    <property type="component" value="Chromosome"/>
</dbReference>
<evidence type="ECO:0000259" key="12">
    <source>
        <dbReference type="PROSITE" id="PS50112"/>
    </source>
</evidence>
<dbReference type="GO" id="GO:0008984">
    <property type="term" value="F:protein-glutamate methylesterase activity"/>
    <property type="evidence" value="ECO:0007669"/>
    <property type="project" value="InterPro"/>
</dbReference>
<dbReference type="PANTHER" id="PTHR24422:SF27">
    <property type="entry name" value="PROTEIN-GLUTAMATE O-METHYLTRANSFERASE"/>
    <property type="match status" value="1"/>
</dbReference>
<dbReference type="Pfam" id="PF08447">
    <property type="entry name" value="PAS_3"/>
    <property type="match status" value="1"/>
</dbReference>
<dbReference type="eggNOG" id="COG1196">
    <property type="taxonomic scope" value="Bacteria"/>
</dbReference>
<feature type="active site" evidence="8">
    <location>
        <position position="23"/>
    </location>
</feature>
<dbReference type="Pfam" id="PF01339">
    <property type="entry name" value="CheB_methylest"/>
    <property type="match status" value="1"/>
</dbReference>
<dbReference type="Pfam" id="PF03705">
    <property type="entry name" value="CheR_N"/>
    <property type="match status" value="1"/>
</dbReference>
<dbReference type="PROSITE" id="PS50109">
    <property type="entry name" value="HIS_KIN"/>
    <property type="match status" value="1"/>
</dbReference>
<dbReference type="GO" id="GO:0000155">
    <property type="term" value="F:phosphorelay sensor kinase activity"/>
    <property type="evidence" value="ECO:0007669"/>
    <property type="project" value="InterPro"/>
</dbReference>
<dbReference type="EMBL" id="CP003280">
    <property type="protein sequence ID" value="AFL81310.1"/>
    <property type="molecule type" value="Genomic_DNA"/>
</dbReference>
<dbReference type="InterPro" id="IPR035909">
    <property type="entry name" value="CheB_C"/>
</dbReference>
<keyword evidence="8" id="KW-0378">Hydrolase</keyword>
<dbReference type="RefSeq" id="WP_014782565.1">
    <property type="nucleotide sequence ID" value="NC_018013.1"/>
</dbReference>
<dbReference type="Pfam" id="PF13426">
    <property type="entry name" value="PAS_9"/>
    <property type="match status" value="1"/>
</dbReference>
<dbReference type="Pfam" id="PF08448">
    <property type="entry name" value="PAS_4"/>
    <property type="match status" value="1"/>
</dbReference>
<dbReference type="GO" id="GO:0005737">
    <property type="term" value="C:cytoplasm"/>
    <property type="evidence" value="ECO:0007669"/>
    <property type="project" value="InterPro"/>
</dbReference>
<dbReference type="FunFam" id="1.10.287.130:FF:000001">
    <property type="entry name" value="Two-component sensor histidine kinase"/>
    <property type="match status" value="1"/>
</dbReference>
<dbReference type="PRINTS" id="PR00996">
    <property type="entry name" value="CHERMTFRASE"/>
</dbReference>
<dbReference type="InterPro" id="IPR029063">
    <property type="entry name" value="SAM-dependent_MTases_sf"/>
</dbReference>
<evidence type="ECO:0000259" key="13">
    <source>
        <dbReference type="PROSITE" id="PS50113"/>
    </source>
</evidence>
<protein>
    <recommendedName>
        <fullName evidence="2">histidine kinase</fullName>
        <ecNumber evidence="2">2.7.13.3</ecNumber>
    </recommendedName>
</protein>
<evidence type="ECO:0000259" key="15">
    <source>
        <dbReference type="PROSITE" id="PS50123"/>
    </source>
</evidence>
<dbReference type="Pfam" id="PF01739">
    <property type="entry name" value="CheR"/>
    <property type="match status" value="1"/>
</dbReference>
<dbReference type="InterPro" id="IPR036097">
    <property type="entry name" value="HisK_dim/P_sf"/>
</dbReference>
<dbReference type="EC" id="2.7.13.3" evidence="2"/>
<dbReference type="InterPro" id="IPR000700">
    <property type="entry name" value="PAS-assoc_C"/>
</dbReference>
<dbReference type="FunFam" id="3.30.565.10:FF:000006">
    <property type="entry name" value="Sensor histidine kinase WalK"/>
    <property type="match status" value="1"/>
</dbReference>
<dbReference type="GO" id="GO:0008757">
    <property type="term" value="F:S-adenosylmethionine-dependent methyltransferase activity"/>
    <property type="evidence" value="ECO:0007669"/>
    <property type="project" value="InterPro"/>
</dbReference>
<dbReference type="InterPro" id="IPR000014">
    <property type="entry name" value="PAS"/>
</dbReference>
<dbReference type="InterPro" id="IPR013656">
    <property type="entry name" value="PAS_4"/>
</dbReference>
<dbReference type="PATRIC" id="fig|746697.3.peg.1866"/>
<comment type="catalytic activity">
    <reaction evidence="1">
        <text>ATP + protein L-histidine = ADP + protein N-phospho-L-histidine.</text>
        <dbReference type="EC" id="2.7.13.3"/>
    </reaction>
</comment>
<dbReference type="SMART" id="SM00086">
    <property type="entry name" value="PAC"/>
    <property type="match status" value="2"/>
</dbReference>
<evidence type="ECO:0000256" key="3">
    <source>
        <dbReference type="ARBA" id="ARBA00022553"/>
    </source>
</evidence>
<evidence type="ECO:0000256" key="10">
    <source>
        <dbReference type="SAM" id="MobiDB-lite"/>
    </source>
</evidence>
<dbReference type="InterPro" id="IPR013767">
    <property type="entry name" value="PAS_fold"/>
</dbReference>